<evidence type="ECO:0000256" key="1">
    <source>
        <dbReference type="SAM" id="MobiDB-lite"/>
    </source>
</evidence>
<gene>
    <name evidence="3" type="ORF">JY572_35555</name>
</gene>
<feature type="compositionally biased region" description="Basic and acidic residues" evidence="1">
    <location>
        <begin position="69"/>
        <end position="82"/>
    </location>
</feature>
<keyword evidence="2" id="KW-0812">Transmembrane</keyword>
<protein>
    <submittedName>
        <fullName evidence="3">Uncharacterized protein</fullName>
    </submittedName>
</protein>
<evidence type="ECO:0000313" key="3">
    <source>
        <dbReference type="EMBL" id="QSQ13598.1"/>
    </source>
</evidence>
<keyword evidence="2" id="KW-1133">Transmembrane helix</keyword>
<feature type="region of interest" description="Disordered" evidence="1">
    <location>
        <begin position="62"/>
        <end position="89"/>
    </location>
</feature>
<keyword evidence="2" id="KW-0472">Membrane</keyword>
<sequence length="89" mass="9360">MRLFELYSLLCTLAGSVIIGVLAWRIHPVAGIVGLVVGIPVGAIVGPLLAAAVFFVGTLFSKTGPRGLDAFRSRPKPTREGPGRNPPRP</sequence>
<reference evidence="3 4" key="1">
    <citation type="submission" date="2021-02" db="EMBL/GenBank/DDBJ databases">
        <title>De Novo genome assembly of isolated myxobacteria.</title>
        <authorList>
            <person name="Stevens D.C."/>
        </authorList>
    </citation>
    <scope>NUCLEOTIDE SEQUENCE [LARGE SCALE GENOMIC DNA]</scope>
    <source>
        <strain evidence="3 4">SCHIC003</strain>
    </source>
</reference>
<keyword evidence="4" id="KW-1185">Reference proteome</keyword>
<dbReference type="EMBL" id="CP071091">
    <property type="protein sequence ID" value="QSQ13598.1"/>
    <property type="molecule type" value="Genomic_DNA"/>
</dbReference>
<feature type="transmembrane region" description="Helical" evidence="2">
    <location>
        <begin position="32"/>
        <end position="56"/>
    </location>
</feature>
<dbReference type="RefSeq" id="WP_206715411.1">
    <property type="nucleotide sequence ID" value="NZ_CP071091.1"/>
</dbReference>
<proteinExistence type="predicted"/>
<evidence type="ECO:0000256" key="2">
    <source>
        <dbReference type="SAM" id="Phobius"/>
    </source>
</evidence>
<name>A0ABX7NBA2_9BACT</name>
<accession>A0ABX7NBA2</accession>
<dbReference type="Proteomes" id="UP000663090">
    <property type="component" value="Chromosome"/>
</dbReference>
<evidence type="ECO:0000313" key="4">
    <source>
        <dbReference type="Proteomes" id="UP000663090"/>
    </source>
</evidence>
<feature type="transmembrane region" description="Helical" evidence="2">
    <location>
        <begin position="7"/>
        <end position="26"/>
    </location>
</feature>
<organism evidence="3 4">
    <name type="scientific">Myxococcus landrumensis</name>
    <dbReference type="NCBI Taxonomy" id="2813577"/>
    <lineage>
        <taxon>Bacteria</taxon>
        <taxon>Pseudomonadati</taxon>
        <taxon>Myxococcota</taxon>
        <taxon>Myxococcia</taxon>
        <taxon>Myxococcales</taxon>
        <taxon>Cystobacterineae</taxon>
        <taxon>Myxococcaceae</taxon>
        <taxon>Myxococcus</taxon>
    </lineage>
</organism>